<proteinExistence type="predicted"/>
<feature type="region of interest" description="Disordered" evidence="1">
    <location>
        <begin position="270"/>
        <end position="300"/>
    </location>
</feature>
<name>A0A7S3V0H4_9STRA</name>
<dbReference type="Gene3D" id="1.20.1270.60">
    <property type="entry name" value="Arfaptin homology (AH) domain/BAR domain"/>
    <property type="match status" value="1"/>
</dbReference>
<dbReference type="SUPFAM" id="SSF103657">
    <property type="entry name" value="BAR/IMD domain-like"/>
    <property type="match status" value="1"/>
</dbReference>
<evidence type="ECO:0008006" key="3">
    <source>
        <dbReference type="Google" id="ProtNLM"/>
    </source>
</evidence>
<dbReference type="InterPro" id="IPR027267">
    <property type="entry name" value="AH/BAR_dom_sf"/>
</dbReference>
<dbReference type="EMBL" id="HBIN01017598">
    <property type="protein sequence ID" value="CAE0443334.1"/>
    <property type="molecule type" value="Transcribed_RNA"/>
</dbReference>
<reference evidence="2" key="1">
    <citation type="submission" date="2021-01" db="EMBL/GenBank/DDBJ databases">
        <authorList>
            <person name="Corre E."/>
            <person name="Pelletier E."/>
            <person name="Niang G."/>
            <person name="Scheremetjew M."/>
            <person name="Finn R."/>
            <person name="Kale V."/>
            <person name="Holt S."/>
            <person name="Cochrane G."/>
            <person name="Meng A."/>
            <person name="Brown T."/>
            <person name="Cohen L."/>
        </authorList>
    </citation>
    <scope>NUCLEOTIDE SEQUENCE</scope>
    <source>
        <strain evidence="2">GSBS06</strain>
    </source>
</reference>
<feature type="compositionally biased region" description="Basic and acidic residues" evidence="1">
    <location>
        <begin position="288"/>
        <end position="300"/>
    </location>
</feature>
<sequence>MFSKSWFELGKEKTLQKLQEQLEIAGIKNDYLDNRVNKALGHCDERLQELMKLVDEVSSQLESLMQAASRFHQGAVLIRDSALSGNKNVVSQEYLQIENFQGSGKDVLRAFSGSFDVGALKEELSKNVIRPNKIKMRELADMKNRIKEIEIVRMEMEVKREAVKRCRNKAKTDPDQIVSAEEQLAQKDIQYNQALLRLLEELEKLKRDKNSIITTAFTKFATCQYRYAMHATASLRNICGEGDHVNFAEENQQPSLTSVSSSDVTDLVPVSEKAGFSDSDTGTGFQQENKEENKEENKDY</sequence>
<organism evidence="2">
    <name type="scientific">Aplanochytrium stocchinoi</name>
    <dbReference type="NCBI Taxonomy" id="215587"/>
    <lineage>
        <taxon>Eukaryota</taxon>
        <taxon>Sar</taxon>
        <taxon>Stramenopiles</taxon>
        <taxon>Bigyra</taxon>
        <taxon>Labyrinthulomycetes</taxon>
        <taxon>Thraustochytrida</taxon>
        <taxon>Thraustochytriidae</taxon>
        <taxon>Aplanochytrium</taxon>
    </lineage>
</organism>
<dbReference type="AlphaFoldDB" id="A0A7S3V0H4"/>
<evidence type="ECO:0000313" key="2">
    <source>
        <dbReference type="EMBL" id="CAE0443334.1"/>
    </source>
</evidence>
<evidence type="ECO:0000256" key="1">
    <source>
        <dbReference type="SAM" id="MobiDB-lite"/>
    </source>
</evidence>
<protein>
    <recommendedName>
        <fullName evidence="3">BAR domain-containing protein</fullName>
    </recommendedName>
</protein>
<gene>
    <name evidence="2" type="ORF">ASTO00021_LOCUS13426</name>
</gene>
<accession>A0A7S3V0H4</accession>
<feature type="compositionally biased region" description="Polar residues" evidence="1">
    <location>
        <begin position="278"/>
        <end position="287"/>
    </location>
</feature>